<evidence type="ECO:0000256" key="9">
    <source>
        <dbReference type="ARBA" id="ARBA00023136"/>
    </source>
</evidence>
<evidence type="ECO:0000256" key="2">
    <source>
        <dbReference type="ARBA" id="ARBA00007904"/>
    </source>
</evidence>
<keyword evidence="6 12" id="KW-0732">Signal</keyword>
<evidence type="ECO:0000256" key="12">
    <source>
        <dbReference type="SAM" id="SignalP"/>
    </source>
</evidence>
<dbReference type="InterPro" id="IPR011047">
    <property type="entry name" value="Quinoprotein_ADH-like_sf"/>
</dbReference>
<reference evidence="15 16" key="1">
    <citation type="journal article" date="2023" name="Plant Dis.">
        <title>First Report of Diplodia intermedia Causing Canker and Dieback Diseases on Apple Trees in Canada.</title>
        <authorList>
            <person name="Ellouze W."/>
            <person name="Ilyukhin E."/>
            <person name="Sulman M."/>
            <person name="Ali S."/>
        </authorList>
    </citation>
    <scope>NUCLEOTIDE SEQUENCE [LARGE SCALE GENOMIC DNA]</scope>
    <source>
        <strain evidence="15 16">M45-28</strain>
    </source>
</reference>
<evidence type="ECO:0000256" key="8">
    <source>
        <dbReference type="ARBA" id="ARBA00022989"/>
    </source>
</evidence>
<comment type="subcellular location">
    <subcellularLocation>
        <location evidence="1">Endoplasmic reticulum membrane</location>
        <topology evidence="1">Single-pass type I membrane protein</topology>
    </subcellularLocation>
</comment>
<keyword evidence="10" id="KW-0325">Glycoprotein</keyword>
<feature type="chain" id="PRO_5045831389" description="ER membrane protein complex subunit 1" evidence="12">
    <location>
        <begin position="20"/>
        <end position="950"/>
    </location>
</feature>
<evidence type="ECO:0000256" key="11">
    <source>
        <dbReference type="SAM" id="Phobius"/>
    </source>
</evidence>
<proteinExistence type="inferred from homology"/>
<name>A0ABR3TY43_9PEZI</name>
<evidence type="ECO:0000313" key="16">
    <source>
        <dbReference type="Proteomes" id="UP001521184"/>
    </source>
</evidence>
<evidence type="ECO:0000256" key="4">
    <source>
        <dbReference type="ARBA" id="ARBA00020824"/>
    </source>
</evidence>
<feature type="transmembrane region" description="Helical" evidence="11">
    <location>
        <begin position="918"/>
        <end position="938"/>
    </location>
</feature>
<evidence type="ECO:0000259" key="14">
    <source>
        <dbReference type="Pfam" id="PF25293"/>
    </source>
</evidence>
<keyword evidence="9 11" id="KW-0472">Membrane</keyword>
<dbReference type="InterPro" id="IPR015943">
    <property type="entry name" value="WD40/YVTN_repeat-like_dom_sf"/>
</dbReference>
<evidence type="ECO:0000313" key="15">
    <source>
        <dbReference type="EMBL" id="KAL1646623.1"/>
    </source>
</evidence>
<organism evidence="15 16">
    <name type="scientific">Diplodia intermedia</name>
    <dbReference type="NCBI Taxonomy" id="856260"/>
    <lineage>
        <taxon>Eukaryota</taxon>
        <taxon>Fungi</taxon>
        <taxon>Dikarya</taxon>
        <taxon>Ascomycota</taxon>
        <taxon>Pezizomycotina</taxon>
        <taxon>Dothideomycetes</taxon>
        <taxon>Dothideomycetes incertae sedis</taxon>
        <taxon>Botryosphaeriales</taxon>
        <taxon>Botryosphaeriaceae</taxon>
        <taxon>Diplodia</taxon>
    </lineage>
</organism>
<protein>
    <recommendedName>
        <fullName evidence="4">ER membrane protein complex subunit 1</fullName>
    </recommendedName>
</protein>
<dbReference type="InterPro" id="IPR026895">
    <property type="entry name" value="EMC1"/>
</dbReference>
<feature type="signal peptide" evidence="12">
    <location>
        <begin position="1"/>
        <end position="19"/>
    </location>
</feature>
<dbReference type="Gene3D" id="2.130.10.10">
    <property type="entry name" value="YVTN repeat-like/Quinoprotein amine dehydrogenase"/>
    <property type="match status" value="1"/>
</dbReference>
<comment type="similarity">
    <text evidence="2">Belongs to the EMC1 family.</text>
</comment>
<dbReference type="InterPro" id="IPR058545">
    <property type="entry name" value="Beta-prop_EMC1_1st"/>
</dbReference>
<keyword evidence="16" id="KW-1185">Reference proteome</keyword>
<dbReference type="PANTHER" id="PTHR21573:SF0">
    <property type="entry name" value="ER MEMBRANE PROTEIN COMPLEX SUBUNIT 1"/>
    <property type="match status" value="1"/>
</dbReference>
<dbReference type="InterPro" id="IPR011678">
    <property type="entry name" value="EMC1_C"/>
</dbReference>
<dbReference type="Pfam" id="PF25293">
    <property type="entry name" value="Beta-prop_EMC1_N"/>
    <property type="match status" value="1"/>
</dbReference>
<evidence type="ECO:0000259" key="13">
    <source>
        <dbReference type="Pfam" id="PF07774"/>
    </source>
</evidence>
<feature type="domain" description="EMC1 first beta-propeller" evidence="14">
    <location>
        <begin position="19"/>
        <end position="439"/>
    </location>
</feature>
<dbReference type="EMBL" id="JAKEKT020000015">
    <property type="protein sequence ID" value="KAL1646623.1"/>
    <property type="molecule type" value="Genomic_DNA"/>
</dbReference>
<evidence type="ECO:0000256" key="7">
    <source>
        <dbReference type="ARBA" id="ARBA00022824"/>
    </source>
</evidence>
<dbReference type="Proteomes" id="UP001521184">
    <property type="component" value="Unassembled WGS sequence"/>
</dbReference>
<evidence type="ECO:0000256" key="1">
    <source>
        <dbReference type="ARBA" id="ARBA00004115"/>
    </source>
</evidence>
<comment type="subunit">
    <text evidence="3">Component of the ER membrane protein complex (EMC).</text>
</comment>
<evidence type="ECO:0000256" key="3">
    <source>
        <dbReference type="ARBA" id="ARBA00011276"/>
    </source>
</evidence>
<keyword evidence="8 11" id="KW-1133">Transmembrane helix</keyword>
<keyword evidence="5 11" id="KW-0812">Transmembrane</keyword>
<dbReference type="Pfam" id="PF07774">
    <property type="entry name" value="EMC1_C"/>
    <property type="match status" value="1"/>
</dbReference>
<dbReference type="SUPFAM" id="SSF50998">
    <property type="entry name" value="Quinoprotein alcohol dehydrogenase-like"/>
    <property type="match status" value="1"/>
</dbReference>
<comment type="caution">
    <text evidence="15">The sequence shown here is derived from an EMBL/GenBank/DDBJ whole genome shotgun (WGS) entry which is preliminary data.</text>
</comment>
<accession>A0ABR3TY43</accession>
<keyword evidence="7" id="KW-0256">Endoplasmic reticulum</keyword>
<evidence type="ECO:0000256" key="5">
    <source>
        <dbReference type="ARBA" id="ARBA00022692"/>
    </source>
</evidence>
<dbReference type="PANTHER" id="PTHR21573">
    <property type="entry name" value="ER MEMBRANE PROTEIN COMPLEX SUBUNIT 1"/>
    <property type="match status" value="1"/>
</dbReference>
<gene>
    <name evidence="15" type="ORF">SLS58_003210</name>
</gene>
<evidence type="ECO:0000256" key="10">
    <source>
        <dbReference type="ARBA" id="ARBA00023180"/>
    </source>
</evidence>
<feature type="domain" description="ER membrane protein complex subunit 1 C-terminal" evidence="13">
    <location>
        <begin position="722"/>
        <end position="947"/>
    </location>
</feature>
<evidence type="ECO:0000256" key="6">
    <source>
        <dbReference type="ARBA" id="ARBA00022729"/>
    </source>
</evidence>
<sequence>MLLPRLLALAASLVPATLAVFADDAYHVDYHFALLGQPQQHATFFHQPRSDTKASLLYTLSDKLVLGAVNPKDGSAVWRQPLASSPSSLDGFLRAGENQDIVISAVEGQVSAWDAADGKLAWSSSFNNAPVKDLEVLELADASATASGVKDVVVLFGGSSSTVRRLDGQTGAVKWEFDDNRSKYDADRMRSGDAPFQISTSATAIYSISLHSTMLGGLKLKVTSIDPVTGLKLDQYTLSSDNDIATTDDILFVGANTASPLLAWTDKTFKSLKVNTIGSKSVSTFNIENNSGEEIQKVVLHAPHSINSLPHFLVHYQTAGSHWAEVFHADYKAGSISKAYDLPKLAGKGAFSTSTTDANVYFTRITPEEVFVLSSASHGVLGRWPVKTPVIDDTVYPIHAVSEVAVRDGGASAVRTAVYLSSGTWDLLRNGDPTWSRPEVLAGALEAIWVDLPGEESLAQELEIETHQNVLAAYVHRIKRHLKDLEHLPEFLQTLPSRFVAQNAESDVFEKARRDVFGLNKPVVVATESGRFVAVSGGEIAWNHDILELPSGGKVEEVELSVNAKGQIAAIFPQLGRHVLLNATSGNLIRSVPLKLALELDTDDVTDIAEESEVSYKISDGEIKGFWSSSDLAWRFAPAAGERIINVTPRPANDPVASIGKVLGDRRVLYKYLNPNLALVTAVAEPAGVLSVYLLDGVSGAILWQASHDGVDTSQTIASALSENWLTYSFTLGSLETPSKGHQLVVAEFYESTLPNDRGPFGAAANYSAIRPFAGVVGESAKPHVLAQTYHIPESISHMAVTQTAQGITSKWLLVTLPESKSIVGIPRQILDPRRPVGRDPTPEEAAEGLIRYSPTIEFNPIQYLNHKREVLGVKKVMTSPAVLESTSLVFGYGLDVFGTRVSPSFAFDILGKGFNRVQLMTTVAALFVGVLFVAPLVRRKQINARWQIT</sequence>